<evidence type="ECO:0000256" key="1">
    <source>
        <dbReference type="SAM" id="MobiDB-lite"/>
    </source>
</evidence>
<keyword evidence="2" id="KW-0472">Membrane</keyword>
<organism evidence="3 4">
    <name type="scientific">Lasiosphaeris hirsuta</name>
    <dbReference type="NCBI Taxonomy" id="260670"/>
    <lineage>
        <taxon>Eukaryota</taxon>
        <taxon>Fungi</taxon>
        <taxon>Dikarya</taxon>
        <taxon>Ascomycota</taxon>
        <taxon>Pezizomycotina</taxon>
        <taxon>Sordariomycetes</taxon>
        <taxon>Sordariomycetidae</taxon>
        <taxon>Sordariales</taxon>
        <taxon>Lasiosphaeriaceae</taxon>
        <taxon>Lasiosphaeris</taxon>
    </lineage>
</organism>
<keyword evidence="4" id="KW-1185">Reference proteome</keyword>
<gene>
    <name evidence="3" type="ORF">B0H67DRAFT_561119</name>
</gene>
<dbReference type="EMBL" id="JAUKUA010000001">
    <property type="protein sequence ID" value="KAK0730224.1"/>
    <property type="molecule type" value="Genomic_DNA"/>
</dbReference>
<feature type="region of interest" description="Disordered" evidence="1">
    <location>
        <begin position="190"/>
        <end position="233"/>
    </location>
</feature>
<sequence length="311" mass="32096">MLRPHGYYTARSSRRRVCPVPALSFLAITLFGGIVRSQNATTTIACGQAGYYNCAVEDGGGCCPIGLFCGATDCVEISSVLATVTSTQIELGTGTYFPESTSPPPSASASECIGHKGYIACQHPLHSGGDCCPFGYHCDGLVQCRLTLKLNEETGTITTTHGDGAIEVLVTTSVVGPSVTAADRILQEAATTSNSSTKATSAPPTSPHSQLEVTSGSTGVVVQTGSESGPGPGLTSPQVGGIVGGVVGFVLLLAAAAAFIQFRLRQRAQAHLRADERPIGTGDHSEDQELDAYLSEKTELDVDSSRAELGS</sequence>
<keyword evidence="2" id="KW-1133">Transmembrane helix</keyword>
<protein>
    <submittedName>
        <fullName evidence="3">Uncharacterized protein</fullName>
    </submittedName>
</protein>
<accession>A0AA40B9T2</accession>
<reference evidence="3" key="1">
    <citation type="submission" date="2023-06" db="EMBL/GenBank/DDBJ databases">
        <title>Genome-scale phylogeny and comparative genomics of the fungal order Sordariales.</title>
        <authorList>
            <consortium name="Lawrence Berkeley National Laboratory"/>
            <person name="Hensen N."/>
            <person name="Bonometti L."/>
            <person name="Westerberg I."/>
            <person name="Brannstrom I.O."/>
            <person name="Guillou S."/>
            <person name="Cros-Aarteil S."/>
            <person name="Calhoun S."/>
            <person name="Haridas S."/>
            <person name="Kuo A."/>
            <person name="Mondo S."/>
            <person name="Pangilinan J."/>
            <person name="Riley R."/>
            <person name="Labutti K."/>
            <person name="Andreopoulos B."/>
            <person name="Lipzen A."/>
            <person name="Chen C."/>
            <person name="Yanf M."/>
            <person name="Daum C."/>
            <person name="Ng V."/>
            <person name="Clum A."/>
            <person name="Steindorff A."/>
            <person name="Ohm R."/>
            <person name="Martin F."/>
            <person name="Silar P."/>
            <person name="Natvig D."/>
            <person name="Lalanne C."/>
            <person name="Gautier V."/>
            <person name="Ament-Velasquez S.L."/>
            <person name="Kruys A."/>
            <person name="Hutchinson M.I."/>
            <person name="Powell A.J."/>
            <person name="Barry K."/>
            <person name="Miller A.N."/>
            <person name="Grigoriev I.V."/>
            <person name="Debuchy R."/>
            <person name="Gladieux P."/>
            <person name="Thoren M.H."/>
            <person name="Johannesson H."/>
        </authorList>
    </citation>
    <scope>NUCLEOTIDE SEQUENCE</scope>
    <source>
        <strain evidence="3">SMH4607-1</strain>
    </source>
</reference>
<evidence type="ECO:0000256" key="2">
    <source>
        <dbReference type="SAM" id="Phobius"/>
    </source>
</evidence>
<name>A0AA40B9T2_9PEZI</name>
<evidence type="ECO:0000313" key="4">
    <source>
        <dbReference type="Proteomes" id="UP001172102"/>
    </source>
</evidence>
<feature type="transmembrane region" description="Helical" evidence="2">
    <location>
        <begin position="239"/>
        <end position="260"/>
    </location>
</feature>
<feature type="compositionally biased region" description="Low complexity" evidence="1">
    <location>
        <begin position="190"/>
        <end position="203"/>
    </location>
</feature>
<evidence type="ECO:0000313" key="3">
    <source>
        <dbReference type="EMBL" id="KAK0730224.1"/>
    </source>
</evidence>
<dbReference type="AlphaFoldDB" id="A0AA40B9T2"/>
<proteinExistence type="predicted"/>
<feature type="compositionally biased region" description="Low complexity" evidence="1">
    <location>
        <begin position="212"/>
        <end position="229"/>
    </location>
</feature>
<dbReference type="Proteomes" id="UP001172102">
    <property type="component" value="Unassembled WGS sequence"/>
</dbReference>
<comment type="caution">
    <text evidence="3">The sequence shown here is derived from an EMBL/GenBank/DDBJ whole genome shotgun (WGS) entry which is preliminary data.</text>
</comment>
<keyword evidence="2" id="KW-0812">Transmembrane</keyword>
<feature type="non-terminal residue" evidence="3">
    <location>
        <position position="1"/>
    </location>
</feature>